<reference evidence="5" key="1">
    <citation type="submission" date="2017-05" db="EMBL/GenBank/DDBJ databases">
        <authorList>
            <person name="Barney B.M."/>
        </authorList>
    </citation>
    <scope>NUCLEOTIDE SEQUENCE [LARGE SCALE GENOMIC DNA]</scope>
    <source>
        <strain evidence="5">PSBB022</strain>
    </source>
</reference>
<dbReference type="EMBL" id="NHNI01000002">
    <property type="protein sequence ID" value="OZY84701.1"/>
    <property type="molecule type" value="Genomic_DNA"/>
</dbReference>
<dbReference type="RefSeq" id="WP_094985729.1">
    <property type="nucleotide sequence ID" value="NZ_NHNI01000002.1"/>
</dbReference>
<dbReference type="GO" id="GO:0005737">
    <property type="term" value="C:cytoplasm"/>
    <property type="evidence" value="ECO:0007669"/>
    <property type="project" value="TreeGrafter"/>
</dbReference>
<organism evidence="4 5">
    <name type="scientific">Cellvibrio mixtus</name>
    <dbReference type="NCBI Taxonomy" id="39650"/>
    <lineage>
        <taxon>Bacteria</taxon>
        <taxon>Pseudomonadati</taxon>
        <taxon>Pseudomonadota</taxon>
        <taxon>Gammaproteobacteria</taxon>
        <taxon>Cellvibrionales</taxon>
        <taxon>Cellvibrionaceae</taxon>
        <taxon>Cellvibrio</taxon>
    </lineage>
</organism>
<dbReference type="AlphaFoldDB" id="A0A266Q5P4"/>
<dbReference type="PANTHER" id="PTHR13774:SF17">
    <property type="entry name" value="PHENAZINE BIOSYNTHESIS-LIKE DOMAIN-CONTAINING PROTEIN"/>
    <property type="match status" value="1"/>
</dbReference>
<gene>
    <name evidence="4" type="ORF">CBP51_16145</name>
</gene>
<name>A0A266Q5P4_9GAMM</name>
<dbReference type="Pfam" id="PF02567">
    <property type="entry name" value="PhzC-PhzF"/>
    <property type="match status" value="1"/>
</dbReference>
<feature type="active site" evidence="3">
    <location>
        <position position="46"/>
    </location>
</feature>
<evidence type="ECO:0008006" key="6">
    <source>
        <dbReference type="Google" id="ProtNLM"/>
    </source>
</evidence>
<dbReference type="SUPFAM" id="SSF54506">
    <property type="entry name" value="Diaminopimelate epimerase-like"/>
    <property type="match status" value="1"/>
</dbReference>
<proteinExistence type="inferred from homology"/>
<sequence>MSYPLFLVDAFIDQPFSGNPAGVCILDKEQPASWMQQVALEMNQAETAFVHKGADGSWNLRWFTPQVEVSLCGHATLAAAHVLWQHAGETAAILEFHTLSGLLSAKRIGDEIQLDFPADFPQSVATVPPALLQLLGGKPHWFGQGRDDLIAVLDSAEVVRNFVPNAEQIASFTSRGLILTAPGDAGSGLDMVSRFFAPKVGINEDPVTGSAHCLLACYWGNRLDKIHLRAQQASPRGGLLTLDWQDDRVLLSGKACTMLTGEFHG</sequence>
<comment type="caution">
    <text evidence="4">The sequence shown here is derived from an EMBL/GenBank/DDBJ whole genome shotgun (WGS) entry which is preliminary data.</text>
</comment>
<dbReference type="NCBIfam" id="TIGR00654">
    <property type="entry name" value="PhzF_family"/>
    <property type="match status" value="1"/>
</dbReference>
<dbReference type="Gene3D" id="3.10.310.10">
    <property type="entry name" value="Diaminopimelate Epimerase, Chain A, domain 1"/>
    <property type="match status" value="2"/>
</dbReference>
<accession>A0A266Q5P4</accession>
<evidence type="ECO:0000313" key="5">
    <source>
        <dbReference type="Proteomes" id="UP000216101"/>
    </source>
</evidence>
<dbReference type="PIRSF" id="PIRSF016184">
    <property type="entry name" value="PhzC_PhzF"/>
    <property type="match status" value="1"/>
</dbReference>
<keyword evidence="2" id="KW-0413">Isomerase</keyword>
<dbReference type="GO" id="GO:0016853">
    <property type="term" value="F:isomerase activity"/>
    <property type="evidence" value="ECO:0007669"/>
    <property type="project" value="UniProtKB-KW"/>
</dbReference>
<evidence type="ECO:0000313" key="4">
    <source>
        <dbReference type="EMBL" id="OZY84701.1"/>
    </source>
</evidence>
<evidence type="ECO:0000256" key="3">
    <source>
        <dbReference type="PIRSR" id="PIRSR016184-1"/>
    </source>
</evidence>
<protein>
    <recommendedName>
        <fullName evidence="6">Oxidoreductase</fullName>
    </recommendedName>
</protein>
<dbReference type="Proteomes" id="UP000216101">
    <property type="component" value="Unassembled WGS sequence"/>
</dbReference>
<evidence type="ECO:0000256" key="1">
    <source>
        <dbReference type="ARBA" id="ARBA00008270"/>
    </source>
</evidence>
<comment type="similarity">
    <text evidence="1">Belongs to the PhzF family.</text>
</comment>
<evidence type="ECO:0000256" key="2">
    <source>
        <dbReference type="ARBA" id="ARBA00023235"/>
    </source>
</evidence>
<keyword evidence="5" id="KW-1185">Reference proteome</keyword>
<dbReference type="PANTHER" id="PTHR13774">
    <property type="entry name" value="PHENAZINE BIOSYNTHESIS PROTEIN"/>
    <property type="match status" value="1"/>
</dbReference>
<dbReference type="InterPro" id="IPR003719">
    <property type="entry name" value="Phenazine_PhzF-like"/>
</dbReference>